<dbReference type="RefSeq" id="XP_022253004.1">
    <property type="nucleotide sequence ID" value="XM_022397296.1"/>
</dbReference>
<dbReference type="SUPFAM" id="SSF49265">
    <property type="entry name" value="Fibronectin type III"/>
    <property type="match status" value="1"/>
</dbReference>
<keyword evidence="1" id="KW-1133">Transmembrane helix</keyword>
<evidence type="ECO:0000313" key="3">
    <source>
        <dbReference type="Proteomes" id="UP000694941"/>
    </source>
</evidence>
<sequence>MSSILRMPPESQNVTISELTFTPSREDNGKVLMCTSNNPKIPGSTIEDKWNLTVFYKPKVVIKLGVNQDSWTVAEDRDIHLQCEIDAVPSITSSGWYFNKQAIQNDHLQRVTVSNLTLMIQRVQRHHSGYYRCFATNVEGRGESKNVLIKVEFAPICSQGQKKVYGLSVNETAFVTCQVEADPPAISFRWSFNNSNAGQELLNYNNTEGLKSVAFFTPKDKHDYSTLYCWGRNHVGIQREPCVFSLVFISPPEPLKNCTITNTTVDSIHLECMAGYDGGLQQYFFLEVYNSQLERLAANITSHSKPEFHVFELLEESRFILLLYSANAKGKSSPVALTAKTKQVTPKYIGATSNLLLSPLVGVLIGTVGSLILITIIITVIIRLRSYDAGKGNV</sequence>
<protein>
    <submittedName>
        <fullName evidence="4">Nephrin-like</fullName>
    </submittedName>
</protein>
<proteinExistence type="predicted"/>
<keyword evidence="1" id="KW-0812">Transmembrane</keyword>
<dbReference type="InterPro" id="IPR003598">
    <property type="entry name" value="Ig_sub2"/>
</dbReference>
<dbReference type="Pfam" id="PF13927">
    <property type="entry name" value="Ig_3"/>
    <property type="match status" value="1"/>
</dbReference>
<dbReference type="PROSITE" id="PS50835">
    <property type="entry name" value="IG_LIKE"/>
    <property type="match status" value="2"/>
</dbReference>
<feature type="transmembrane region" description="Helical" evidence="1">
    <location>
        <begin position="356"/>
        <end position="382"/>
    </location>
</feature>
<dbReference type="Gene3D" id="2.60.40.10">
    <property type="entry name" value="Immunoglobulins"/>
    <property type="match status" value="3"/>
</dbReference>
<dbReference type="PANTHER" id="PTHR23278:SF19">
    <property type="entry name" value="OBSCURIN"/>
    <property type="match status" value="1"/>
</dbReference>
<dbReference type="SUPFAM" id="SSF48726">
    <property type="entry name" value="Immunoglobulin"/>
    <property type="match status" value="2"/>
</dbReference>
<name>A0ABM1TAU8_LIMPO</name>
<dbReference type="InterPro" id="IPR003599">
    <property type="entry name" value="Ig_sub"/>
</dbReference>
<evidence type="ECO:0000259" key="2">
    <source>
        <dbReference type="PROSITE" id="PS50835"/>
    </source>
</evidence>
<feature type="domain" description="Ig-like" evidence="2">
    <location>
        <begin position="58"/>
        <end position="150"/>
    </location>
</feature>
<evidence type="ECO:0000313" key="4">
    <source>
        <dbReference type="RefSeq" id="XP_022253004.1"/>
    </source>
</evidence>
<feature type="domain" description="Ig-like" evidence="2">
    <location>
        <begin position="155"/>
        <end position="229"/>
    </location>
</feature>
<keyword evidence="3" id="KW-1185">Reference proteome</keyword>
<dbReference type="PANTHER" id="PTHR23278">
    <property type="entry name" value="SIDESTEP PROTEIN"/>
    <property type="match status" value="1"/>
</dbReference>
<gene>
    <name evidence="4" type="primary">LOC111088145</name>
</gene>
<dbReference type="InterPro" id="IPR036116">
    <property type="entry name" value="FN3_sf"/>
</dbReference>
<dbReference type="InterPro" id="IPR013783">
    <property type="entry name" value="Ig-like_fold"/>
</dbReference>
<dbReference type="InterPro" id="IPR036179">
    <property type="entry name" value="Ig-like_dom_sf"/>
</dbReference>
<accession>A0ABM1TAU8</accession>
<dbReference type="Proteomes" id="UP000694941">
    <property type="component" value="Unplaced"/>
</dbReference>
<dbReference type="SMART" id="SM00408">
    <property type="entry name" value="IGc2"/>
    <property type="match status" value="1"/>
</dbReference>
<dbReference type="SMART" id="SM00409">
    <property type="entry name" value="IG"/>
    <property type="match status" value="1"/>
</dbReference>
<organism evidence="3 4">
    <name type="scientific">Limulus polyphemus</name>
    <name type="common">Atlantic horseshoe crab</name>
    <dbReference type="NCBI Taxonomy" id="6850"/>
    <lineage>
        <taxon>Eukaryota</taxon>
        <taxon>Metazoa</taxon>
        <taxon>Ecdysozoa</taxon>
        <taxon>Arthropoda</taxon>
        <taxon>Chelicerata</taxon>
        <taxon>Merostomata</taxon>
        <taxon>Xiphosura</taxon>
        <taxon>Limulidae</taxon>
        <taxon>Limulus</taxon>
    </lineage>
</organism>
<reference evidence="4" key="1">
    <citation type="submission" date="2025-08" db="UniProtKB">
        <authorList>
            <consortium name="RefSeq"/>
        </authorList>
    </citation>
    <scope>IDENTIFICATION</scope>
    <source>
        <tissue evidence="4">Muscle</tissue>
    </source>
</reference>
<dbReference type="InterPro" id="IPR007110">
    <property type="entry name" value="Ig-like_dom"/>
</dbReference>
<keyword evidence="1" id="KW-0472">Membrane</keyword>
<dbReference type="GeneID" id="111088145"/>
<evidence type="ECO:0000256" key="1">
    <source>
        <dbReference type="SAM" id="Phobius"/>
    </source>
</evidence>